<dbReference type="SUPFAM" id="SSF47203">
    <property type="entry name" value="Acyl-CoA dehydrogenase C-terminal domain-like"/>
    <property type="match status" value="1"/>
</dbReference>
<dbReference type="OrthoDB" id="571684at2"/>
<organism evidence="17 18">
    <name type="scientific">Pseudoduganella armeniaca</name>
    <dbReference type="NCBI Taxonomy" id="2072590"/>
    <lineage>
        <taxon>Bacteria</taxon>
        <taxon>Pseudomonadati</taxon>
        <taxon>Pseudomonadota</taxon>
        <taxon>Betaproteobacteria</taxon>
        <taxon>Burkholderiales</taxon>
        <taxon>Oxalobacteraceae</taxon>
        <taxon>Telluria group</taxon>
        <taxon>Pseudoduganella</taxon>
    </lineage>
</organism>
<dbReference type="PANTHER" id="PTHR43884:SF12">
    <property type="entry name" value="ISOVALERYL-COA DEHYDROGENASE, MITOCHONDRIAL-RELATED"/>
    <property type="match status" value="1"/>
</dbReference>
<dbReference type="GO" id="GO:0006552">
    <property type="term" value="P:L-leucine catabolic process"/>
    <property type="evidence" value="ECO:0007669"/>
    <property type="project" value="TreeGrafter"/>
</dbReference>
<dbReference type="EMBL" id="CP028324">
    <property type="protein sequence ID" value="AVR99289.1"/>
    <property type="molecule type" value="Genomic_DNA"/>
</dbReference>
<keyword evidence="2" id="KW-0285">Flavoprotein</keyword>
<dbReference type="KEGG" id="masz:C9I28_18440"/>
<comment type="catalytic activity">
    <reaction evidence="13">
        <text>dibenzothiophene + 2 FMNH2 + 2 O2 = dibenzothiophene 5,5-dioxide + 2 FMN + 2 H2O + 2 H(+)</text>
        <dbReference type="Rhea" id="RHEA:49072"/>
        <dbReference type="ChEBI" id="CHEBI:15377"/>
        <dbReference type="ChEBI" id="CHEBI:15378"/>
        <dbReference type="ChEBI" id="CHEBI:15379"/>
        <dbReference type="ChEBI" id="CHEBI:23681"/>
        <dbReference type="ChEBI" id="CHEBI:57618"/>
        <dbReference type="ChEBI" id="CHEBI:58210"/>
        <dbReference type="ChEBI" id="CHEBI:90356"/>
        <dbReference type="EC" id="1.14.14.21"/>
    </reaction>
</comment>
<proteinExistence type="inferred from homology"/>
<feature type="domain" description="Acyl-CoA oxidase/dehydrogenase middle" evidence="14">
    <location>
        <begin position="134"/>
        <end position="209"/>
    </location>
</feature>
<evidence type="ECO:0000256" key="6">
    <source>
        <dbReference type="ARBA" id="ARBA00023033"/>
    </source>
</evidence>
<dbReference type="Proteomes" id="UP000240505">
    <property type="component" value="Chromosome"/>
</dbReference>
<evidence type="ECO:0000313" key="17">
    <source>
        <dbReference type="EMBL" id="AVR99289.1"/>
    </source>
</evidence>
<evidence type="ECO:0000256" key="3">
    <source>
        <dbReference type="ARBA" id="ARBA00022643"/>
    </source>
</evidence>
<comment type="pathway">
    <text evidence="7">Sulfur metabolism; dibenzothiophene degradation.</text>
</comment>
<dbReference type="Gene3D" id="2.40.110.10">
    <property type="entry name" value="Butyryl-CoA Dehydrogenase, subunit A, domain 2"/>
    <property type="match status" value="1"/>
</dbReference>
<dbReference type="InterPro" id="IPR046373">
    <property type="entry name" value="Acyl-CoA_Oxase/DH_mid-dom_sf"/>
</dbReference>
<evidence type="ECO:0000256" key="7">
    <source>
        <dbReference type="ARBA" id="ARBA00034307"/>
    </source>
</evidence>
<dbReference type="GO" id="GO:0005737">
    <property type="term" value="C:cytoplasm"/>
    <property type="evidence" value="ECO:0007669"/>
    <property type="project" value="UniProtKB-SubCell"/>
</dbReference>
<sequence length="398" mass="42234">MSALPAIPLPPAPPDPLDSAADLARQLHATAIERDRQGGHAAAERELIRASGLLALSIPVQHGGLGAAWDVTLRAVRTLARADSALAHVFGFHHLQLAGIALYGDAAQQRELLRRSATEHLFWGNALNPLDKRTSAVASADGFVLNGVKSFASGALGSDWLTISAWHAPTASALIGVLPTNSAGIAVQGDWDAFGQKQTDSGTVTFDNVHLPAHLVLQAPGVAPTAQATLRSQVAQLIMTNLYLGIAEGAFAAARDYLAGQARPWFASGVAAATDDPFVQHRFGELWTLLRPAEVLADDAGRALDRLFARGALVTAQERGELAVAGATAKVLAHRAAIEIGSQLFELTGARSTSAQYGFDRYWRNARVHTLHDPVDYKYRDLGRHALTGTLPEPTAYS</sequence>
<evidence type="ECO:0000256" key="2">
    <source>
        <dbReference type="ARBA" id="ARBA00022630"/>
    </source>
</evidence>
<evidence type="ECO:0000259" key="15">
    <source>
        <dbReference type="Pfam" id="PF02771"/>
    </source>
</evidence>
<dbReference type="Gene3D" id="1.20.140.10">
    <property type="entry name" value="Butyryl-CoA Dehydrogenase, subunit A, domain 3"/>
    <property type="match status" value="1"/>
</dbReference>
<dbReference type="InterPro" id="IPR013107">
    <property type="entry name" value="Acyl-CoA_DH_C"/>
</dbReference>
<dbReference type="PANTHER" id="PTHR43884">
    <property type="entry name" value="ACYL-COA DEHYDROGENASE"/>
    <property type="match status" value="1"/>
</dbReference>
<evidence type="ECO:0000256" key="1">
    <source>
        <dbReference type="ARBA" id="ARBA00004496"/>
    </source>
</evidence>
<keyword evidence="4" id="KW-0547">Nucleotide-binding</keyword>
<gene>
    <name evidence="17" type="ORF">C9I28_18440</name>
</gene>
<dbReference type="AlphaFoldDB" id="A0A2R4CI13"/>
<dbReference type="InterPro" id="IPR013786">
    <property type="entry name" value="AcylCoA_DH/ox_N"/>
</dbReference>
<dbReference type="EC" id="1.14.14.21" evidence="9"/>
<keyword evidence="6 17" id="KW-0503">Monooxygenase</keyword>
<dbReference type="InterPro" id="IPR009100">
    <property type="entry name" value="AcylCoA_DH/oxidase_NM_dom_sf"/>
</dbReference>
<dbReference type="Pfam" id="PF08028">
    <property type="entry name" value="Acyl-CoA_dh_2"/>
    <property type="match status" value="1"/>
</dbReference>
<evidence type="ECO:0000313" key="18">
    <source>
        <dbReference type="Proteomes" id="UP000240505"/>
    </source>
</evidence>
<evidence type="ECO:0000256" key="8">
    <source>
        <dbReference type="ARBA" id="ARBA00034317"/>
    </source>
</evidence>
<comment type="catalytic activity">
    <reaction evidence="12">
        <text>dibenzothiophene 5-oxide + FMNH2 + O2 = dibenzothiophene 5,5-dioxide + FMN + H2O + H(+)</text>
        <dbReference type="Rhea" id="RHEA:49080"/>
        <dbReference type="ChEBI" id="CHEBI:15377"/>
        <dbReference type="ChEBI" id="CHEBI:15378"/>
        <dbReference type="ChEBI" id="CHEBI:15379"/>
        <dbReference type="ChEBI" id="CHEBI:23683"/>
        <dbReference type="ChEBI" id="CHEBI:57618"/>
        <dbReference type="ChEBI" id="CHEBI:58210"/>
        <dbReference type="ChEBI" id="CHEBI:90356"/>
    </reaction>
</comment>
<accession>A0A2R4CI13</accession>
<dbReference type="InterPro" id="IPR037069">
    <property type="entry name" value="AcylCoA_DH/ox_N_sf"/>
</dbReference>
<dbReference type="GO" id="GO:0004497">
    <property type="term" value="F:monooxygenase activity"/>
    <property type="evidence" value="ECO:0007669"/>
    <property type="project" value="UniProtKB-KW"/>
</dbReference>
<comment type="similarity">
    <text evidence="8">Belongs to the DszC flavin monooxygenase family.</text>
</comment>
<evidence type="ECO:0000259" key="14">
    <source>
        <dbReference type="Pfam" id="PF02770"/>
    </source>
</evidence>
<dbReference type="GO" id="GO:0008470">
    <property type="term" value="F:3-methylbutanoyl-CoA dehydrogenase activity"/>
    <property type="evidence" value="ECO:0007669"/>
    <property type="project" value="TreeGrafter"/>
</dbReference>
<evidence type="ECO:0000256" key="12">
    <source>
        <dbReference type="ARBA" id="ARBA00048445"/>
    </source>
</evidence>
<feature type="domain" description="Acyl-CoA dehydrogenase/oxidase N-terminal" evidence="15">
    <location>
        <begin position="25"/>
        <end position="118"/>
    </location>
</feature>
<reference evidence="17 18" key="1">
    <citation type="submission" date="2018-03" db="EMBL/GenBank/DDBJ databases">
        <title>Massilia armeniaca sp. nov., isolated from desert soil.</title>
        <authorList>
            <person name="Huang H."/>
            <person name="Ren M."/>
        </authorList>
    </citation>
    <scope>NUCLEOTIDE SEQUENCE [LARGE SCALE GENOMIC DNA]</scope>
    <source>
        <strain evidence="17 18">ZMN-3</strain>
    </source>
</reference>
<protein>
    <recommendedName>
        <fullName evidence="10">Dibenzothiophene monooxygenase</fullName>
        <ecNumber evidence="9">1.14.14.21</ecNumber>
    </recommendedName>
</protein>
<dbReference type="SUPFAM" id="SSF56645">
    <property type="entry name" value="Acyl-CoA dehydrogenase NM domain-like"/>
    <property type="match status" value="1"/>
</dbReference>
<evidence type="ECO:0000259" key="16">
    <source>
        <dbReference type="Pfam" id="PF08028"/>
    </source>
</evidence>
<comment type="subcellular location">
    <subcellularLocation>
        <location evidence="1">Cytoplasm</location>
    </subcellularLocation>
</comment>
<evidence type="ECO:0000256" key="11">
    <source>
        <dbReference type="ARBA" id="ARBA00047859"/>
    </source>
</evidence>
<name>A0A2R4CI13_9BURK</name>
<evidence type="ECO:0000256" key="5">
    <source>
        <dbReference type="ARBA" id="ARBA00023002"/>
    </source>
</evidence>
<dbReference type="GO" id="GO:0050660">
    <property type="term" value="F:flavin adenine dinucleotide binding"/>
    <property type="evidence" value="ECO:0007669"/>
    <property type="project" value="InterPro"/>
</dbReference>
<dbReference type="InterPro" id="IPR006091">
    <property type="entry name" value="Acyl-CoA_Oxase/DH_mid-dom"/>
</dbReference>
<dbReference type="PIRSF" id="PIRSF016578">
    <property type="entry name" value="HsaA"/>
    <property type="match status" value="1"/>
</dbReference>
<dbReference type="Gene3D" id="1.10.540.10">
    <property type="entry name" value="Acyl-CoA dehydrogenase/oxidase, N-terminal domain"/>
    <property type="match status" value="1"/>
</dbReference>
<dbReference type="Pfam" id="PF02770">
    <property type="entry name" value="Acyl-CoA_dh_M"/>
    <property type="match status" value="1"/>
</dbReference>
<evidence type="ECO:0000256" key="9">
    <source>
        <dbReference type="ARBA" id="ARBA00034328"/>
    </source>
</evidence>
<feature type="domain" description="Acyl-CoA dehydrogenase C-terminal" evidence="16">
    <location>
        <begin position="242"/>
        <end position="373"/>
    </location>
</feature>
<evidence type="ECO:0000256" key="10">
    <source>
        <dbReference type="ARBA" id="ARBA00034345"/>
    </source>
</evidence>
<keyword evidence="3" id="KW-0288">FMN</keyword>
<evidence type="ECO:0000256" key="13">
    <source>
        <dbReference type="ARBA" id="ARBA00049456"/>
    </source>
</evidence>
<dbReference type="InterPro" id="IPR036250">
    <property type="entry name" value="AcylCo_DH-like_C"/>
</dbReference>
<comment type="catalytic activity">
    <reaction evidence="11">
        <text>dibenzothiophene + FMNH2 + O2 = dibenzothiophene 5-oxide + FMN + H2O + H(+)</text>
        <dbReference type="Rhea" id="RHEA:49076"/>
        <dbReference type="ChEBI" id="CHEBI:15377"/>
        <dbReference type="ChEBI" id="CHEBI:15378"/>
        <dbReference type="ChEBI" id="CHEBI:15379"/>
        <dbReference type="ChEBI" id="CHEBI:23681"/>
        <dbReference type="ChEBI" id="CHEBI:23683"/>
        <dbReference type="ChEBI" id="CHEBI:57618"/>
        <dbReference type="ChEBI" id="CHEBI:58210"/>
    </reaction>
</comment>
<keyword evidence="18" id="KW-1185">Reference proteome</keyword>
<dbReference type="RefSeq" id="WP_107144611.1">
    <property type="nucleotide sequence ID" value="NZ_CP028324.1"/>
</dbReference>
<keyword evidence="5" id="KW-0560">Oxidoreductase</keyword>
<dbReference type="Pfam" id="PF02771">
    <property type="entry name" value="Acyl-CoA_dh_N"/>
    <property type="match status" value="1"/>
</dbReference>
<evidence type="ECO:0000256" key="4">
    <source>
        <dbReference type="ARBA" id="ARBA00022741"/>
    </source>
</evidence>